<dbReference type="Proteomes" id="UP000326396">
    <property type="component" value="Linkage Group LG4"/>
</dbReference>
<comment type="caution">
    <text evidence="1">The sequence shown here is derived from an EMBL/GenBank/DDBJ whole genome shotgun (WGS) entry which is preliminary data.</text>
</comment>
<name>A0A5N6MV92_9ASTR</name>
<sequence length="226" mass="26752">MKEYPITRWFYDEKSWELVIYRRDRVFSATDIRLYAYSEVKLLENSYLTYLDNLIIEKPISTFGRRNLFQFLNLIRRLRKDSEDLFIGYELRRNEQKVKSLKKPQRVSINNDGNLVVECLDKSYIFTDKDDLSELDFESLSSLNQMPIYYMREDLRAPMTQFAGIIHHLMLSFNMSQVKEEEDMLMTKCDADEICCGADDYKSQIFINADIELLNADSQSLMLTAS</sequence>
<proteinExistence type="predicted"/>
<reference evidence="1 2" key="1">
    <citation type="submission" date="2019-05" db="EMBL/GenBank/DDBJ databases">
        <title>Mikania micrantha, genome provides insights into the molecular mechanism of rapid growth.</title>
        <authorList>
            <person name="Liu B."/>
        </authorList>
    </citation>
    <scope>NUCLEOTIDE SEQUENCE [LARGE SCALE GENOMIC DNA]</scope>
    <source>
        <strain evidence="1">NLD-2019</strain>
        <tissue evidence="1">Leaf</tissue>
    </source>
</reference>
<dbReference type="AlphaFoldDB" id="A0A5N6MV92"/>
<dbReference type="EMBL" id="SZYD01000014">
    <property type="protein sequence ID" value="KAD4178111.1"/>
    <property type="molecule type" value="Genomic_DNA"/>
</dbReference>
<evidence type="ECO:0000313" key="2">
    <source>
        <dbReference type="Proteomes" id="UP000326396"/>
    </source>
</evidence>
<protein>
    <submittedName>
        <fullName evidence="1">Uncharacterized protein</fullName>
    </submittedName>
</protein>
<keyword evidence="2" id="KW-1185">Reference proteome</keyword>
<gene>
    <name evidence="1" type="ORF">E3N88_26702</name>
</gene>
<organism evidence="1 2">
    <name type="scientific">Mikania micrantha</name>
    <name type="common">bitter vine</name>
    <dbReference type="NCBI Taxonomy" id="192012"/>
    <lineage>
        <taxon>Eukaryota</taxon>
        <taxon>Viridiplantae</taxon>
        <taxon>Streptophyta</taxon>
        <taxon>Embryophyta</taxon>
        <taxon>Tracheophyta</taxon>
        <taxon>Spermatophyta</taxon>
        <taxon>Magnoliopsida</taxon>
        <taxon>eudicotyledons</taxon>
        <taxon>Gunneridae</taxon>
        <taxon>Pentapetalae</taxon>
        <taxon>asterids</taxon>
        <taxon>campanulids</taxon>
        <taxon>Asterales</taxon>
        <taxon>Asteraceae</taxon>
        <taxon>Asteroideae</taxon>
        <taxon>Heliantheae alliance</taxon>
        <taxon>Eupatorieae</taxon>
        <taxon>Mikania</taxon>
    </lineage>
</organism>
<evidence type="ECO:0000313" key="1">
    <source>
        <dbReference type="EMBL" id="KAD4178111.1"/>
    </source>
</evidence>
<accession>A0A5N6MV92</accession>